<keyword evidence="1" id="KW-0482">Metalloprotease</keyword>
<protein>
    <submittedName>
        <fullName evidence="1">ATP-dependent zinc metalloprotease FTSH 8, mitochondrial</fullName>
    </submittedName>
</protein>
<evidence type="ECO:0000313" key="1">
    <source>
        <dbReference type="EMBL" id="CAA2955800.1"/>
    </source>
</evidence>
<dbReference type="Gramene" id="OE9A032329T1">
    <property type="protein sequence ID" value="OE9A032329C1"/>
    <property type="gene ID" value="OE9A032329"/>
</dbReference>
<comment type="caution">
    <text evidence="1">The sequence shown here is derived from an EMBL/GenBank/DDBJ whole genome shotgun (WGS) entry which is preliminary data.</text>
</comment>
<keyword evidence="2" id="KW-1185">Reference proteome</keyword>
<gene>
    <name evidence="1" type="ORF">OLEA9_A032329</name>
</gene>
<proteinExistence type="predicted"/>
<reference evidence="1 2" key="1">
    <citation type="submission" date="2019-12" db="EMBL/GenBank/DDBJ databases">
        <authorList>
            <person name="Alioto T."/>
            <person name="Alioto T."/>
            <person name="Gomez Garrido J."/>
        </authorList>
    </citation>
    <scope>NUCLEOTIDE SEQUENCE [LARGE SCALE GENOMIC DNA]</scope>
</reference>
<keyword evidence="1" id="KW-0645">Protease</keyword>
<organism evidence="1 2">
    <name type="scientific">Olea europaea subsp. europaea</name>
    <dbReference type="NCBI Taxonomy" id="158383"/>
    <lineage>
        <taxon>Eukaryota</taxon>
        <taxon>Viridiplantae</taxon>
        <taxon>Streptophyta</taxon>
        <taxon>Embryophyta</taxon>
        <taxon>Tracheophyta</taxon>
        <taxon>Spermatophyta</taxon>
        <taxon>Magnoliopsida</taxon>
        <taxon>eudicotyledons</taxon>
        <taxon>Gunneridae</taxon>
        <taxon>Pentapetalae</taxon>
        <taxon>asterids</taxon>
        <taxon>lamiids</taxon>
        <taxon>Lamiales</taxon>
        <taxon>Oleaceae</taxon>
        <taxon>Oleeae</taxon>
        <taxon>Olea</taxon>
    </lineage>
</organism>
<accession>A0A8S0PSS8</accession>
<dbReference type="AlphaFoldDB" id="A0A8S0PSS8"/>
<dbReference type="GO" id="GO:0008237">
    <property type="term" value="F:metallopeptidase activity"/>
    <property type="evidence" value="ECO:0007669"/>
    <property type="project" value="UniProtKB-KW"/>
</dbReference>
<keyword evidence="1" id="KW-0378">Hydrolase</keyword>
<evidence type="ECO:0000313" key="2">
    <source>
        <dbReference type="Proteomes" id="UP000594638"/>
    </source>
</evidence>
<sequence>MIGEAHSRILSQMVIYCSVIMQLVISLKKRENGSPESLLHLIAQINPIESIAFLTLKASLLCMLASQVFDVMRKREQMLLVELAAEKTNFGAIEAHGEAAKWVKDHRNLYQQAQAKVQMLK</sequence>
<dbReference type="Proteomes" id="UP000594638">
    <property type="component" value="Unassembled WGS sequence"/>
</dbReference>
<name>A0A8S0PSS8_OLEEU</name>
<dbReference type="EMBL" id="CACTIH010000163">
    <property type="protein sequence ID" value="CAA2955800.1"/>
    <property type="molecule type" value="Genomic_DNA"/>
</dbReference>